<protein>
    <submittedName>
        <fullName evidence="1">Uncharacterized protein</fullName>
    </submittedName>
</protein>
<dbReference type="Proteomes" id="UP000009183">
    <property type="component" value="Chromosome 1"/>
</dbReference>
<keyword evidence="2" id="KW-1185">Reference proteome</keyword>
<evidence type="ECO:0000313" key="1">
    <source>
        <dbReference type="EMBL" id="CCB51273.1"/>
    </source>
</evidence>
<dbReference type="InterPro" id="IPR015955">
    <property type="entry name" value="Lactate_DH/Glyco_Ohase_4_C"/>
</dbReference>
<reference evidence="2" key="1">
    <citation type="journal article" date="2007" name="Nature">
        <title>The grapevine genome sequence suggests ancestral hexaploidization in major angiosperm phyla.</title>
        <authorList>
            <consortium name="The French-Italian Public Consortium for Grapevine Genome Characterization."/>
            <person name="Jaillon O."/>
            <person name="Aury J.-M."/>
            <person name="Noel B."/>
            <person name="Policriti A."/>
            <person name="Clepet C."/>
            <person name="Casagrande A."/>
            <person name="Choisne N."/>
            <person name="Aubourg S."/>
            <person name="Vitulo N."/>
            <person name="Jubin C."/>
            <person name="Vezzi A."/>
            <person name="Legeai F."/>
            <person name="Hugueney P."/>
            <person name="Dasilva C."/>
            <person name="Horner D."/>
            <person name="Mica E."/>
            <person name="Jublot D."/>
            <person name="Poulain J."/>
            <person name="Bruyere C."/>
            <person name="Billault A."/>
            <person name="Segurens B."/>
            <person name="Gouyvenoux M."/>
            <person name="Ugarte E."/>
            <person name="Cattonaro F."/>
            <person name="Anthouard V."/>
            <person name="Vico V."/>
            <person name="Del Fabbro C."/>
            <person name="Alaux M."/>
            <person name="Di Gaspero G."/>
            <person name="Dumas V."/>
            <person name="Felice N."/>
            <person name="Paillard S."/>
            <person name="Juman I."/>
            <person name="Moroldo M."/>
            <person name="Scalabrin S."/>
            <person name="Canaguier A."/>
            <person name="Le Clainche I."/>
            <person name="Malacrida G."/>
            <person name="Durand E."/>
            <person name="Pesole G."/>
            <person name="Laucou V."/>
            <person name="Chatelet P."/>
            <person name="Merdinoglu D."/>
            <person name="Delledonne M."/>
            <person name="Pezzotti M."/>
            <person name="Lecharny A."/>
            <person name="Scarpelli C."/>
            <person name="Artiguenave F."/>
            <person name="Pe M.E."/>
            <person name="Valle G."/>
            <person name="Morgante M."/>
            <person name="Caboche M."/>
            <person name="Adam-Blondon A.-F."/>
            <person name="Weissenbach J."/>
            <person name="Quetier F."/>
            <person name="Wincker P."/>
        </authorList>
    </citation>
    <scope>NUCLEOTIDE SEQUENCE [LARGE SCALE GENOMIC DNA]</scope>
    <source>
        <strain evidence="2">cv. Pinot noir / PN40024</strain>
    </source>
</reference>
<dbReference type="AlphaFoldDB" id="F6HG80"/>
<accession>F6HG80</accession>
<dbReference type="SUPFAM" id="SSF56327">
    <property type="entry name" value="LDH C-terminal domain-like"/>
    <property type="match status" value="1"/>
</dbReference>
<dbReference type="GO" id="GO:0016616">
    <property type="term" value="F:oxidoreductase activity, acting on the CH-OH group of donors, NAD or NADP as acceptor"/>
    <property type="evidence" value="ECO:0007669"/>
    <property type="project" value="InterPro"/>
</dbReference>
<evidence type="ECO:0000313" key="2">
    <source>
        <dbReference type="Proteomes" id="UP000009183"/>
    </source>
</evidence>
<dbReference type="InParanoid" id="F6HG80"/>
<dbReference type="PaxDb" id="29760-VIT_01s0010g03100.t01"/>
<gene>
    <name evidence="1" type="ordered locus">VIT_01s0010g03100</name>
</gene>
<dbReference type="HOGENOM" id="CLU_3018175_0_0_1"/>
<organism evidence="1 2">
    <name type="scientific">Vitis vinifera</name>
    <name type="common">Grape</name>
    <dbReference type="NCBI Taxonomy" id="29760"/>
    <lineage>
        <taxon>Eukaryota</taxon>
        <taxon>Viridiplantae</taxon>
        <taxon>Streptophyta</taxon>
        <taxon>Embryophyta</taxon>
        <taxon>Tracheophyta</taxon>
        <taxon>Spermatophyta</taxon>
        <taxon>Magnoliopsida</taxon>
        <taxon>eudicotyledons</taxon>
        <taxon>Gunneridae</taxon>
        <taxon>Pentapetalae</taxon>
        <taxon>rosids</taxon>
        <taxon>Vitales</taxon>
        <taxon>Vitaceae</taxon>
        <taxon>Viteae</taxon>
        <taxon>Vitis</taxon>
    </lineage>
</organism>
<dbReference type="Gene3D" id="3.90.110.10">
    <property type="entry name" value="Lactate dehydrogenase/glycoside hydrolase, family 4, C-terminal"/>
    <property type="match status" value="1"/>
</dbReference>
<proteinExistence type="predicted"/>
<dbReference type="EMBL" id="FN595754">
    <property type="protein sequence ID" value="CCB51273.1"/>
    <property type="molecule type" value="Genomic_DNA"/>
</dbReference>
<name>F6HG80_VITVI</name>
<dbReference type="OrthoDB" id="4069699at2759"/>
<dbReference type="STRING" id="29760.F6HG80"/>
<sequence>MFKYPMLRMLSYGGNHSSIQYPDVTHATLKTPAGEKPVRGLVGDDTWLNREFIITA</sequence>
<dbReference type="eggNOG" id="KOG1496">
    <property type="taxonomic scope" value="Eukaryota"/>
</dbReference>